<keyword evidence="3" id="KW-1185">Reference proteome</keyword>
<proteinExistence type="predicted"/>
<evidence type="ECO:0000313" key="2">
    <source>
        <dbReference type="EMBL" id="GLY65168.1"/>
    </source>
</evidence>
<dbReference type="InterPro" id="IPR036866">
    <property type="entry name" value="RibonucZ/Hydroxyglut_hydro"/>
</dbReference>
<organism evidence="2 3">
    <name type="scientific">Amycolatopsis taiwanensis</name>
    <dbReference type="NCBI Taxonomy" id="342230"/>
    <lineage>
        <taxon>Bacteria</taxon>
        <taxon>Bacillati</taxon>
        <taxon>Actinomycetota</taxon>
        <taxon>Actinomycetes</taxon>
        <taxon>Pseudonocardiales</taxon>
        <taxon>Pseudonocardiaceae</taxon>
        <taxon>Amycolatopsis</taxon>
    </lineage>
</organism>
<dbReference type="PANTHER" id="PTHR42951:SF4">
    <property type="entry name" value="ACYL-COENZYME A THIOESTERASE MBLAC2"/>
    <property type="match status" value="1"/>
</dbReference>
<name>A0A9W6VBN3_9PSEU</name>
<dbReference type="EMBL" id="BSTI01000003">
    <property type="protein sequence ID" value="GLY65168.1"/>
    <property type="molecule type" value="Genomic_DNA"/>
</dbReference>
<dbReference type="Gene3D" id="3.60.15.10">
    <property type="entry name" value="Ribonuclease Z/Hydroxyacylglutathione hydrolase-like"/>
    <property type="match status" value="1"/>
</dbReference>
<dbReference type="Pfam" id="PF00753">
    <property type="entry name" value="Lactamase_B"/>
    <property type="match status" value="1"/>
</dbReference>
<dbReference type="RefSeq" id="WP_285486475.1">
    <property type="nucleotide sequence ID" value="NZ_BSTI01000003.1"/>
</dbReference>
<dbReference type="SUPFAM" id="SSF56281">
    <property type="entry name" value="Metallo-hydrolase/oxidoreductase"/>
    <property type="match status" value="1"/>
</dbReference>
<dbReference type="Proteomes" id="UP001165136">
    <property type="component" value="Unassembled WGS sequence"/>
</dbReference>
<accession>A0A9W6VBN3</accession>
<dbReference type="PANTHER" id="PTHR42951">
    <property type="entry name" value="METALLO-BETA-LACTAMASE DOMAIN-CONTAINING"/>
    <property type="match status" value="1"/>
</dbReference>
<feature type="domain" description="Metallo-beta-lactamase" evidence="1">
    <location>
        <begin position="25"/>
        <end position="210"/>
    </location>
</feature>
<sequence length="305" mass="32901">MGESALHELAPGVWAWVQGDGTWWVNNAGVISGPDGVILVDTCATEARTRRFLAAVDEATGGAPIRLAVNTHQHGDHTYGNSLLPESTVLIGHENMRVALAADPLIQACPPFWSPAPDWGAVRRRLPSVTLRSQLMLHNGDCLVELLHPGYPAHTAGDVVAWLPTERVLFTGDLLFHGLTPLILMGSVDGALRVLDWLDRFGAERFVPGHGSPFGAGELPSVLAAHERYYRFVRQVCESGREAGLAPLEAAQQADLGEFAGWADSERIVLNLHRAYADLDGTELDVFAAFQDAVAWRGGPLPTSV</sequence>
<protein>
    <submittedName>
        <fullName evidence="2">MBL fold metallo-hydrolase</fullName>
    </submittedName>
</protein>
<evidence type="ECO:0000313" key="3">
    <source>
        <dbReference type="Proteomes" id="UP001165136"/>
    </source>
</evidence>
<evidence type="ECO:0000259" key="1">
    <source>
        <dbReference type="SMART" id="SM00849"/>
    </source>
</evidence>
<comment type="caution">
    <text evidence="2">The sequence shown here is derived from an EMBL/GenBank/DDBJ whole genome shotgun (WGS) entry which is preliminary data.</text>
</comment>
<dbReference type="AlphaFoldDB" id="A0A9W6VBN3"/>
<dbReference type="InterPro" id="IPR001279">
    <property type="entry name" value="Metallo-B-lactamas"/>
</dbReference>
<dbReference type="InterPro" id="IPR050855">
    <property type="entry name" value="NDM-1-like"/>
</dbReference>
<dbReference type="SMART" id="SM00849">
    <property type="entry name" value="Lactamase_B"/>
    <property type="match status" value="1"/>
</dbReference>
<dbReference type="CDD" id="cd16282">
    <property type="entry name" value="metallo-hydrolase-like_MBL-fold"/>
    <property type="match status" value="1"/>
</dbReference>
<reference evidence="2" key="1">
    <citation type="submission" date="2023-03" db="EMBL/GenBank/DDBJ databases">
        <title>Amycolatopsis taiwanensis NBRC 103393.</title>
        <authorList>
            <person name="Ichikawa N."/>
            <person name="Sato H."/>
            <person name="Tonouchi N."/>
        </authorList>
    </citation>
    <scope>NUCLEOTIDE SEQUENCE</scope>
    <source>
        <strain evidence="2">NBRC 103393</strain>
    </source>
</reference>
<gene>
    <name evidence="2" type="ORF">Atai01_17870</name>
</gene>